<dbReference type="PANTHER" id="PTHR34849:SF3">
    <property type="entry name" value="SSR2962 PROTEIN"/>
    <property type="match status" value="1"/>
</dbReference>
<dbReference type="Gene3D" id="1.10.10.10">
    <property type="entry name" value="Winged helix-like DNA-binding domain superfamily/Winged helix DNA-binding domain"/>
    <property type="match status" value="1"/>
</dbReference>
<dbReference type="Pfam" id="PF04255">
    <property type="entry name" value="DUF433"/>
    <property type="match status" value="1"/>
</dbReference>
<gene>
    <name evidence="1" type="ORF">AFCDBAGC_3643</name>
</gene>
<evidence type="ECO:0000313" key="2">
    <source>
        <dbReference type="Proteomes" id="UP001055117"/>
    </source>
</evidence>
<dbReference type="InterPro" id="IPR036388">
    <property type="entry name" value="WH-like_DNA-bd_sf"/>
</dbReference>
<accession>A0ABQ4QKI3</accession>
<comment type="caution">
    <text evidence="1">The sequence shown here is derived from an EMBL/GenBank/DDBJ whole genome shotgun (WGS) entry which is preliminary data.</text>
</comment>
<dbReference type="InterPro" id="IPR007367">
    <property type="entry name" value="DUF433"/>
</dbReference>
<evidence type="ECO:0000313" key="1">
    <source>
        <dbReference type="EMBL" id="GJD45766.1"/>
    </source>
</evidence>
<name>A0ABQ4QKI3_9HYPH</name>
<proteinExistence type="predicted"/>
<keyword evidence="2" id="KW-1185">Reference proteome</keyword>
<dbReference type="Proteomes" id="UP001055117">
    <property type="component" value="Unassembled WGS sequence"/>
</dbReference>
<dbReference type="SUPFAM" id="SSF46689">
    <property type="entry name" value="Homeodomain-like"/>
    <property type="match status" value="1"/>
</dbReference>
<sequence length="80" mass="8568">MTTECEEPLSLDDLITSDPGILGGRRVFRRTRVPVEVVFENLADGLSIGDILEDYPTLDRGDVVQVLQLASAGLAAPKAA</sequence>
<dbReference type="EMBL" id="BPQG01000054">
    <property type="protein sequence ID" value="GJD45766.1"/>
    <property type="molecule type" value="Genomic_DNA"/>
</dbReference>
<dbReference type="PANTHER" id="PTHR34849">
    <property type="entry name" value="SSL5025 PROTEIN"/>
    <property type="match status" value="1"/>
</dbReference>
<protein>
    <recommendedName>
        <fullName evidence="3">DUF433 domain-containing protein</fullName>
    </recommendedName>
</protein>
<dbReference type="InterPro" id="IPR009057">
    <property type="entry name" value="Homeodomain-like_sf"/>
</dbReference>
<evidence type="ECO:0008006" key="3">
    <source>
        <dbReference type="Google" id="ProtNLM"/>
    </source>
</evidence>
<reference evidence="1 2" key="1">
    <citation type="journal article" date="2021" name="Front. Microbiol.">
        <title>Comprehensive Comparative Genomics and Phenotyping of Methylobacterium Species.</title>
        <authorList>
            <person name="Alessa O."/>
            <person name="Ogura Y."/>
            <person name="Fujitani Y."/>
            <person name="Takami H."/>
            <person name="Hayashi T."/>
            <person name="Sahin N."/>
            <person name="Tani A."/>
        </authorList>
    </citation>
    <scope>NUCLEOTIDE SEQUENCE [LARGE SCALE GENOMIC DNA]</scope>
    <source>
        <strain evidence="1 2">DSM 23679</strain>
    </source>
</reference>
<organism evidence="1 2">
    <name type="scientific">Methylobacterium cerastii</name>
    <dbReference type="NCBI Taxonomy" id="932741"/>
    <lineage>
        <taxon>Bacteria</taxon>
        <taxon>Pseudomonadati</taxon>
        <taxon>Pseudomonadota</taxon>
        <taxon>Alphaproteobacteria</taxon>
        <taxon>Hyphomicrobiales</taxon>
        <taxon>Methylobacteriaceae</taxon>
        <taxon>Methylobacterium</taxon>
    </lineage>
</organism>
<dbReference type="RefSeq" id="WP_147829940.1">
    <property type="nucleotide sequence ID" value="NZ_BPQG01000054.1"/>
</dbReference>